<dbReference type="RefSeq" id="WP_254270681.1">
    <property type="nucleotide sequence ID" value="NZ_CP100402.1"/>
</dbReference>
<dbReference type="InterPro" id="IPR036388">
    <property type="entry name" value="WH-like_DNA-bd_sf"/>
</dbReference>
<sequence>MVSISDTELFGMVVALYQEKNDYATYQKPDSRDRLTETIHGLQGDLLHYHNVDIVEEVGHPDEVFVTVRDVATLTGYSQDNARRRLDVLVDEGLLIFHGDVPGENTQRLYLPADLPVKEKFAKLHELDGRSIPPQLTDRTSVTPGDFDHAEGGVFVYEENPTIGVDVEAPEDWSIRAYVEDQLSKNDLVATDLDNFCYKLRQKAELIE</sequence>
<dbReference type="Proteomes" id="UP001595945">
    <property type="component" value="Unassembled WGS sequence"/>
</dbReference>
<keyword evidence="2" id="KW-1185">Reference proteome</keyword>
<organism evidence="1 2">
    <name type="scientific">Halorussus aquaticus</name>
    <dbReference type="NCBI Taxonomy" id="2953748"/>
    <lineage>
        <taxon>Archaea</taxon>
        <taxon>Methanobacteriati</taxon>
        <taxon>Methanobacteriota</taxon>
        <taxon>Stenosarchaea group</taxon>
        <taxon>Halobacteria</taxon>
        <taxon>Halobacteriales</taxon>
        <taxon>Haladaptataceae</taxon>
        <taxon>Halorussus</taxon>
    </lineage>
</organism>
<evidence type="ECO:0000313" key="2">
    <source>
        <dbReference type="Proteomes" id="UP001595945"/>
    </source>
</evidence>
<name>A0ABD5Q8G4_9EURY</name>
<proteinExistence type="predicted"/>
<comment type="caution">
    <text evidence="1">The sequence shown here is derived from an EMBL/GenBank/DDBJ whole genome shotgun (WGS) entry which is preliminary data.</text>
</comment>
<dbReference type="EMBL" id="JBHSHT010000004">
    <property type="protein sequence ID" value="MFC4826988.1"/>
    <property type="molecule type" value="Genomic_DNA"/>
</dbReference>
<reference evidence="1 2" key="1">
    <citation type="journal article" date="2019" name="Int. J. Syst. Evol. Microbiol.">
        <title>The Global Catalogue of Microorganisms (GCM) 10K type strain sequencing project: providing services to taxonomists for standard genome sequencing and annotation.</title>
        <authorList>
            <consortium name="The Broad Institute Genomics Platform"/>
            <consortium name="The Broad Institute Genome Sequencing Center for Infectious Disease"/>
            <person name="Wu L."/>
            <person name="Ma J."/>
        </authorList>
    </citation>
    <scope>NUCLEOTIDE SEQUENCE [LARGE SCALE GENOMIC DNA]</scope>
    <source>
        <strain evidence="1 2">XZYJ18</strain>
    </source>
</reference>
<evidence type="ECO:0000313" key="1">
    <source>
        <dbReference type="EMBL" id="MFC4826988.1"/>
    </source>
</evidence>
<protein>
    <submittedName>
        <fullName evidence="1">Uncharacterized protein</fullName>
    </submittedName>
</protein>
<dbReference type="Gene3D" id="1.10.10.10">
    <property type="entry name" value="Winged helix-like DNA-binding domain superfamily/Winged helix DNA-binding domain"/>
    <property type="match status" value="1"/>
</dbReference>
<dbReference type="AlphaFoldDB" id="A0ABD5Q8G4"/>
<gene>
    <name evidence="1" type="ORF">ACFO9K_22310</name>
</gene>
<dbReference type="GeneID" id="73047456"/>
<accession>A0ABD5Q8G4</accession>